<accession>A0ABP3VK38</accession>
<proteinExistence type="predicted"/>
<dbReference type="Proteomes" id="UP001500279">
    <property type="component" value="Unassembled WGS sequence"/>
</dbReference>
<dbReference type="NCBIfam" id="NF041043">
    <property type="entry name" value="BPSS1780_fam"/>
    <property type="match status" value="1"/>
</dbReference>
<gene>
    <name evidence="2" type="ORF">GCM10009107_45710</name>
</gene>
<feature type="transmembrane region" description="Helical" evidence="1">
    <location>
        <begin position="27"/>
        <end position="47"/>
    </location>
</feature>
<dbReference type="RefSeq" id="WP_141289945.1">
    <property type="nucleotide sequence ID" value="NZ_BAAAEW010000033.1"/>
</dbReference>
<name>A0ABP3VK38_9BURK</name>
<feature type="transmembrane region" description="Helical" evidence="1">
    <location>
        <begin position="199"/>
        <end position="218"/>
    </location>
</feature>
<keyword evidence="1" id="KW-0812">Transmembrane</keyword>
<evidence type="ECO:0000256" key="1">
    <source>
        <dbReference type="SAM" id="Phobius"/>
    </source>
</evidence>
<keyword evidence="1" id="KW-0472">Membrane</keyword>
<organism evidence="2 3">
    <name type="scientific">Ideonella azotifigens</name>
    <dbReference type="NCBI Taxonomy" id="513160"/>
    <lineage>
        <taxon>Bacteria</taxon>
        <taxon>Pseudomonadati</taxon>
        <taxon>Pseudomonadota</taxon>
        <taxon>Betaproteobacteria</taxon>
        <taxon>Burkholderiales</taxon>
        <taxon>Sphaerotilaceae</taxon>
        <taxon>Ideonella</taxon>
    </lineage>
</organism>
<evidence type="ECO:0000313" key="3">
    <source>
        <dbReference type="Proteomes" id="UP001500279"/>
    </source>
</evidence>
<reference evidence="3" key="1">
    <citation type="journal article" date="2019" name="Int. J. Syst. Evol. Microbiol.">
        <title>The Global Catalogue of Microorganisms (GCM) 10K type strain sequencing project: providing services to taxonomists for standard genome sequencing and annotation.</title>
        <authorList>
            <consortium name="The Broad Institute Genomics Platform"/>
            <consortium name="The Broad Institute Genome Sequencing Center for Infectious Disease"/>
            <person name="Wu L."/>
            <person name="Ma J."/>
        </authorList>
    </citation>
    <scope>NUCLEOTIDE SEQUENCE [LARGE SCALE GENOMIC DNA]</scope>
    <source>
        <strain evidence="3">JCM 15503</strain>
    </source>
</reference>
<sequence length="272" mass="28990">MRLTLKTVPARQGAVWMRQGLVECLRFPVRYLTLFLCFMFVAALVMALPLIGIVMVVAAIPLVSLAFMMATVGSLRGQPPSPMVFIAPWQQLPAPRRRTLITLCLAYALAMLGSLALCGLIDHGGLQALVVAMTSGADADTLEKLAQAPGVSAGVLARVLIISLLSVPFWHAPGLVVWGEQGLAQSLFSSTLAMWRNKGAFLVYLASYLALTLAVTLLGGPLTVLLGAFASLLLMPLSLLLTTAFYVSLFFTFRDSFGSDTASGDKDELSGP</sequence>
<feature type="transmembrane region" description="Helical" evidence="1">
    <location>
        <begin position="155"/>
        <end position="178"/>
    </location>
</feature>
<keyword evidence="1" id="KW-1133">Transmembrane helix</keyword>
<comment type="caution">
    <text evidence="2">The sequence shown here is derived from an EMBL/GenBank/DDBJ whole genome shotgun (WGS) entry which is preliminary data.</text>
</comment>
<dbReference type="EMBL" id="BAAAEW010000033">
    <property type="protein sequence ID" value="GAA0761877.1"/>
    <property type="molecule type" value="Genomic_DNA"/>
</dbReference>
<feature type="transmembrane region" description="Helical" evidence="1">
    <location>
        <begin position="53"/>
        <end position="75"/>
    </location>
</feature>
<protein>
    <submittedName>
        <fullName evidence="2">BPSS1780 family membrane protein</fullName>
    </submittedName>
</protein>
<feature type="transmembrane region" description="Helical" evidence="1">
    <location>
        <begin position="224"/>
        <end position="247"/>
    </location>
</feature>
<evidence type="ECO:0000313" key="2">
    <source>
        <dbReference type="EMBL" id="GAA0761877.1"/>
    </source>
</evidence>
<feature type="transmembrane region" description="Helical" evidence="1">
    <location>
        <begin position="100"/>
        <end position="121"/>
    </location>
</feature>
<dbReference type="InterPro" id="IPR047798">
    <property type="entry name" value="BPSS1780-like"/>
</dbReference>
<keyword evidence="3" id="KW-1185">Reference proteome</keyword>